<evidence type="ECO:0000256" key="1">
    <source>
        <dbReference type="SAM" id="Phobius"/>
    </source>
</evidence>
<evidence type="ECO:0000313" key="4">
    <source>
        <dbReference type="Proteomes" id="UP000229901"/>
    </source>
</evidence>
<dbReference type="EMBL" id="PFAP01000001">
    <property type="protein sequence ID" value="PIR94659.1"/>
    <property type="molecule type" value="Genomic_DNA"/>
</dbReference>
<comment type="caution">
    <text evidence="3">The sequence shown here is derived from an EMBL/GenBank/DDBJ whole genome shotgun (WGS) entry which is preliminary data.</text>
</comment>
<organism evidence="3 4">
    <name type="scientific">Candidatus Falkowbacteria bacterium CG10_big_fil_rev_8_21_14_0_10_39_11</name>
    <dbReference type="NCBI Taxonomy" id="1974565"/>
    <lineage>
        <taxon>Bacteria</taxon>
        <taxon>Candidatus Falkowiibacteriota</taxon>
    </lineage>
</organism>
<feature type="domain" description="Glycosyltransferase 2-like" evidence="2">
    <location>
        <begin position="198"/>
        <end position="459"/>
    </location>
</feature>
<dbReference type="InterPro" id="IPR001173">
    <property type="entry name" value="Glyco_trans_2-like"/>
</dbReference>
<dbReference type="PANTHER" id="PTHR36851">
    <property type="entry name" value="UNNAMED PRODUCT"/>
    <property type="match status" value="1"/>
</dbReference>
<protein>
    <recommendedName>
        <fullName evidence="2">Glycosyltransferase 2-like domain-containing protein</fullName>
    </recommendedName>
</protein>
<reference evidence="4" key="1">
    <citation type="submission" date="2017-09" db="EMBL/GenBank/DDBJ databases">
        <title>Depth-based differentiation of microbial function through sediment-hosted aquifers and enrichment of novel symbionts in the deep terrestrial subsurface.</title>
        <authorList>
            <person name="Probst A.J."/>
            <person name="Ladd B."/>
            <person name="Jarett J.K."/>
            <person name="Geller-Mcgrath D.E."/>
            <person name="Sieber C.M.K."/>
            <person name="Emerson J.B."/>
            <person name="Anantharaman K."/>
            <person name="Thomas B.C."/>
            <person name="Malmstrom R."/>
            <person name="Stieglmeier M."/>
            <person name="Klingl A."/>
            <person name="Woyke T."/>
            <person name="Ryan C.M."/>
            <person name="Banfield J.F."/>
        </authorList>
    </citation>
    <scope>NUCLEOTIDE SEQUENCE [LARGE SCALE GENOMIC DNA]</scope>
</reference>
<dbReference type="PANTHER" id="PTHR36851:SF1">
    <property type="entry name" value="GLYCO_TRANS_2-LIKE DOMAIN-CONTAINING PROTEIN"/>
    <property type="match status" value="1"/>
</dbReference>
<feature type="transmembrane region" description="Helical" evidence="1">
    <location>
        <begin position="376"/>
        <end position="397"/>
    </location>
</feature>
<feature type="transmembrane region" description="Helical" evidence="1">
    <location>
        <begin position="12"/>
        <end position="31"/>
    </location>
</feature>
<evidence type="ECO:0000259" key="2">
    <source>
        <dbReference type="Pfam" id="PF13632"/>
    </source>
</evidence>
<keyword evidence="1" id="KW-0812">Transmembrane</keyword>
<keyword evidence="1" id="KW-1133">Transmembrane helix</keyword>
<feature type="transmembrane region" description="Helical" evidence="1">
    <location>
        <begin position="37"/>
        <end position="60"/>
    </location>
</feature>
<dbReference type="Proteomes" id="UP000229901">
    <property type="component" value="Unassembled WGS sequence"/>
</dbReference>
<feature type="transmembrane region" description="Helical" evidence="1">
    <location>
        <begin position="449"/>
        <end position="472"/>
    </location>
</feature>
<sequence length="499" mass="58715">MKPQTKKRLHEMFPATLVWAVLIGSLVLSFIKPLWVIYFIIAFDLLWLIRIIYFSILLFFSWKNYRREADIDWFKRLKDENKDWERIYHYVLLPTAGEPFEVLDTTLNSLTKNNFPLDHFIVHLAGEERFQEQFVEIWEQIEKKYKNKFFKLIYTLHPDGLPGEMKGKGANAHFAGWAGKKVIDKMNIPYEDILCSYFDSDTQAHPAYFANLTYKFLTTENPLRKAYQPAVVYNNNIWEAPAITRITAFGTVFWLMAELVRPERMLTFSSHSMPYKALVDIGFWQKDIVTDDSRIFLQGFFRYDGDFKVVPMYVPVSMDNVEADTWWQSAKNLYKQQRRWAWGVEHFPYLMQQYRSHPKISKWEKFRHAFNQTEGMFSWASAPILIFILGRLPLWVAGRGAQSSSVIVQNTPFVLEWLMGAAMFGILILAIFSLLVLPKRPQAHPKSKWLIMILQWIMLPVTMIIFGSIPAIDAQTRLALGKKYHLGFWVTPKKRLIKF</sequence>
<keyword evidence="1" id="KW-0472">Membrane</keyword>
<evidence type="ECO:0000313" key="3">
    <source>
        <dbReference type="EMBL" id="PIR94659.1"/>
    </source>
</evidence>
<feature type="transmembrane region" description="Helical" evidence="1">
    <location>
        <begin position="417"/>
        <end position="437"/>
    </location>
</feature>
<gene>
    <name evidence="3" type="ORF">COT97_00160</name>
</gene>
<proteinExistence type="predicted"/>
<name>A0A2H0V8G8_9BACT</name>
<dbReference type="Pfam" id="PF13632">
    <property type="entry name" value="Glyco_trans_2_3"/>
    <property type="match status" value="1"/>
</dbReference>
<dbReference type="AlphaFoldDB" id="A0A2H0V8G8"/>
<dbReference type="Gene3D" id="3.90.550.10">
    <property type="entry name" value="Spore Coat Polysaccharide Biosynthesis Protein SpsA, Chain A"/>
    <property type="match status" value="1"/>
</dbReference>
<accession>A0A2H0V8G8</accession>
<dbReference type="InterPro" id="IPR029044">
    <property type="entry name" value="Nucleotide-diphossugar_trans"/>
</dbReference>